<evidence type="ECO:0000256" key="4">
    <source>
        <dbReference type="ARBA" id="ARBA00022448"/>
    </source>
</evidence>
<dbReference type="PANTHER" id="PTHR24223:SF330">
    <property type="entry name" value="ATP-BINDING CASSETTE SUB-FAMILY C MEMBER 10"/>
    <property type="match status" value="1"/>
</dbReference>
<dbReference type="PANTHER" id="PTHR24223">
    <property type="entry name" value="ATP-BINDING CASSETTE SUB-FAMILY C"/>
    <property type="match status" value="1"/>
</dbReference>
<evidence type="ECO:0000256" key="10">
    <source>
        <dbReference type="ARBA" id="ARBA00022989"/>
    </source>
</evidence>
<dbReference type="OrthoDB" id="6500128at2759"/>
<feature type="transmembrane region" description="Helical" evidence="14">
    <location>
        <begin position="69"/>
        <end position="93"/>
    </location>
</feature>
<dbReference type="FunFam" id="1.20.1560.10:FF:000037">
    <property type="entry name" value="ATP-binding cassette subfamily C member 10"/>
    <property type="match status" value="1"/>
</dbReference>
<dbReference type="InterPro" id="IPR003439">
    <property type="entry name" value="ABC_transporter-like_ATP-bd"/>
</dbReference>
<name>A0A401T3X7_CHIPU</name>
<feature type="transmembrane region" description="Helical" evidence="14">
    <location>
        <begin position="429"/>
        <end position="450"/>
    </location>
</feature>
<keyword evidence="9" id="KW-1278">Translocase</keyword>
<dbReference type="Pfam" id="PF00005">
    <property type="entry name" value="ABC_tran"/>
    <property type="match status" value="1"/>
</dbReference>
<dbReference type="PROSITE" id="PS50929">
    <property type="entry name" value="ABC_TM1F"/>
    <property type="match status" value="1"/>
</dbReference>
<keyword evidence="6" id="KW-0677">Repeat</keyword>
<keyword evidence="10 14" id="KW-1133">Transmembrane helix</keyword>
<comment type="subcellular location">
    <subcellularLocation>
        <location evidence="1">Membrane</location>
        <topology evidence="1">Multi-pass membrane protein</topology>
    </subcellularLocation>
</comment>
<dbReference type="Gene3D" id="3.40.50.300">
    <property type="entry name" value="P-loop containing nucleotide triphosphate hydrolases"/>
    <property type="match status" value="1"/>
</dbReference>
<dbReference type="SUPFAM" id="SSF52540">
    <property type="entry name" value="P-loop containing nucleoside triphosphate hydrolases"/>
    <property type="match status" value="1"/>
</dbReference>
<dbReference type="Pfam" id="PF00664">
    <property type="entry name" value="ABC_membrane"/>
    <property type="match status" value="1"/>
</dbReference>
<keyword evidence="5 14" id="KW-0812">Transmembrane</keyword>
<evidence type="ECO:0000256" key="9">
    <source>
        <dbReference type="ARBA" id="ARBA00022967"/>
    </source>
</evidence>
<feature type="transmembrane region" description="Helical" evidence="14">
    <location>
        <begin position="456"/>
        <end position="475"/>
    </location>
</feature>
<dbReference type="AlphaFoldDB" id="A0A401T3X7"/>
<comment type="catalytic activity">
    <reaction evidence="12">
        <text>ATP + H2O + xenobioticSide 1 = ADP + phosphate + xenobioticSide 2.</text>
        <dbReference type="EC" id="7.6.2.2"/>
    </reaction>
</comment>
<reference evidence="17 18" key="1">
    <citation type="journal article" date="2018" name="Nat. Ecol. Evol.">
        <title>Shark genomes provide insights into elasmobranch evolution and the origin of vertebrates.</title>
        <authorList>
            <person name="Hara Y"/>
            <person name="Yamaguchi K"/>
            <person name="Onimaru K"/>
            <person name="Kadota M"/>
            <person name="Koyanagi M"/>
            <person name="Keeley SD"/>
            <person name="Tatsumi K"/>
            <person name="Tanaka K"/>
            <person name="Motone F"/>
            <person name="Kageyama Y"/>
            <person name="Nozu R"/>
            <person name="Adachi N"/>
            <person name="Nishimura O"/>
            <person name="Nakagawa R"/>
            <person name="Tanegashima C"/>
            <person name="Kiyatake I"/>
            <person name="Matsumoto R"/>
            <person name="Murakumo K"/>
            <person name="Nishida K"/>
            <person name="Terakita A"/>
            <person name="Kuratani S"/>
            <person name="Sato K"/>
            <person name="Hyodo S Kuraku.S."/>
        </authorList>
    </citation>
    <scope>NUCLEOTIDE SEQUENCE [LARGE SCALE GENOMIC DNA]</scope>
</reference>
<feature type="transmembrane region" description="Helical" evidence="14">
    <location>
        <begin position="321"/>
        <end position="344"/>
    </location>
</feature>
<feature type="transmembrane region" description="Helical" evidence="14">
    <location>
        <begin position="536"/>
        <end position="557"/>
    </location>
</feature>
<evidence type="ECO:0000256" key="5">
    <source>
        <dbReference type="ARBA" id="ARBA00022692"/>
    </source>
</evidence>
<dbReference type="EMBL" id="BEZZ01000988">
    <property type="protein sequence ID" value="GCC37373.1"/>
    <property type="molecule type" value="Genomic_DNA"/>
</dbReference>
<evidence type="ECO:0000256" key="8">
    <source>
        <dbReference type="ARBA" id="ARBA00022840"/>
    </source>
</evidence>
<protein>
    <recommendedName>
        <fullName evidence="3">ABC-type xenobiotic transporter</fullName>
        <ecNumber evidence="3">7.6.2.2</ecNumber>
    </recommendedName>
</protein>
<evidence type="ECO:0000256" key="6">
    <source>
        <dbReference type="ARBA" id="ARBA00022737"/>
    </source>
</evidence>
<feature type="transmembrane region" description="Helical" evidence="14">
    <location>
        <begin position="105"/>
        <end position="123"/>
    </location>
</feature>
<dbReference type="FunFam" id="3.40.50.300:FF:000997">
    <property type="entry name" value="Multidrug resistance-associated protein 1"/>
    <property type="match status" value="1"/>
</dbReference>
<dbReference type="SMART" id="SM00382">
    <property type="entry name" value="AAA"/>
    <property type="match status" value="1"/>
</dbReference>
<dbReference type="InterPro" id="IPR003593">
    <property type="entry name" value="AAA+_ATPase"/>
</dbReference>
<dbReference type="CDD" id="cd18598">
    <property type="entry name" value="ABC_6TM_MRP7_D1_like"/>
    <property type="match status" value="1"/>
</dbReference>
<feature type="compositionally biased region" description="Polar residues" evidence="13">
    <location>
        <begin position="282"/>
        <end position="295"/>
    </location>
</feature>
<keyword evidence="8" id="KW-0067">ATP-binding</keyword>
<organism evidence="17 18">
    <name type="scientific">Chiloscyllium punctatum</name>
    <name type="common">Brownbanded bambooshark</name>
    <name type="synonym">Hemiscyllium punctatum</name>
    <dbReference type="NCBI Taxonomy" id="137246"/>
    <lineage>
        <taxon>Eukaryota</taxon>
        <taxon>Metazoa</taxon>
        <taxon>Chordata</taxon>
        <taxon>Craniata</taxon>
        <taxon>Vertebrata</taxon>
        <taxon>Chondrichthyes</taxon>
        <taxon>Elasmobranchii</taxon>
        <taxon>Galeomorphii</taxon>
        <taxon>Galeoidea</taxon>
        <taxon>Orectolobiformes</taxon>
        <taxon>Hemiscylliidae</taxon>
        <taxon>Chiloscyllium</taxon>
    </lineage>
</organism>
<evidence type="ECO:0000256" key="1">
    <source>
        <dbReference type="ARBA" id="ARBA00004141"/>
    </source>
</evidence>
<gene>
    <name evidence="17" type="ORF">chiPu_0015877</name>
</gene>
<feature type="transmembrane region" description="Helical" evidence="14">
    <location>
        <begin position="563"/>
        <end position="583"/>
    </location>
</feature>
<feature type="region of interest" description="Disordered" evidence="13">
    <location>
        <begin position="255"/>
        <end position="295"/>
    </location>
</feature>
<evidence type="ECO:0000256" key="12">
    <source>
        <dbReference type="ARBA" id="ARBA00034018"/>
    </source>
</evidence>
<keyword evidence="7" id="KW-0547">Nucleotide-binding</keyword>
<keyword evidence="18" id="KW-1185">Reference proteome</keyword>
<dbReference type="CDD" id="cd03250">
    <property type="entry name" value="ABCC_MRP_domain1"/>
    <property type="match status" value="1"/>
</dbReference>
<proteinExistence type="inferred from homology"/>
<feature type="transmembrane region" description="Helical" evidence="14">
    <location>
        <begin position="143"/>
        <end position="162"/>
    </location>
</feature>
<evidence type="ECO:0000259" key="15">
    <source>
        <dbReference type="PROSITE" id="PS50893"/>
    </source>
</evidence>
<dbReference type="InterPro" id="IPR036640">
    <property type="entry name" value="ABC1_TM_sf"/>
</dbReference>
<dbReference type="STRING" id="137246.A0A401T3X7"/>
<evidence type="ECO:0000256" key="2">
    <source>
        <dbReference type="ARBA" id="ARBA00009726"/>
    </source>
</evidence>
<evidence type="ECO:0000256" key="11">
    <source>
        <dbReference type="ARBA" id="ARBA00023136"/>
    </source>
</evidence>
<dbReference type="PROSITE" id="PS50893">
    <property type="entry name" value="ABC_TRANSPORTER_2"/>
    <property type="match status" value="1"/>
</dbReference>
<evidence type="ECO:0000313" key="18">
    <source>
        <dbReference type="Proteomes" id="UP000287033"/>
    </source>
</evidence>
<dbReference type="GO" id="GO:0016020">
    <property type="term" value="C:membrane"/>
    <property type="evidence" value="ECO:0007669"/>
    <property type="project" value="UniProtKB-SubCell"/>
</dbReference>
<feature type="transmembrane region" description="Helical" evidence="14">
    <location>
        <begin position="43"/>
        <end position="63"/>
    </location>
</feature>
<evidence type="ECO:0000256" key="13">
    <source>
        <dbReference type="SAM" id="MobiDB-lite"/>
    </source>
</evidence>
<evidence type="ECO:0000259" key="16">
    <source>
        <dbReference type="PROSITE" id="PS50929"/>
    </source>
</evidence>
<feature type="domain" description="ABC transmembrane type-1" evidence="16">
    <location>
        <begin position="322"/>
        <end position="598"/>
    </location>
</feature>
<evidence type="ECO:0000256" key="14">
    <source>
        <dbReference type="SAM" id="Phobius"/>
    </source>
</evidence>
<keyword evidence="4" id="KW-0813">Transport</keyword>
<dbReference type="InterPro" id="IPR050173">
    <property type="entry name" value="ABC_transporter_C-like"/>
</dbReference>
<dbReference type="OMA" id="CPEREAN"/>
<dbReference type="PROSITE" id="PS00211">
    <property type="entry name" value="ABC_TRANSPORTER_1"/>
    <property type="match status" value="1"/>
</dbReference>
<sequence length="850" mass="95797">MESEMVQPIKQEDSGIWCSVLMSIEKGSRSRWQSFTWSWECRIIISFIQVALFLFDVVTVIFFPNLKTLWLEVLVDSVAVIAWLIHGLAVVALSKSQYGRSLGPAILPFFAVLPAPALIIILIADCQTGQVTCSDYLSSWLRFLLICAELTLLLVYLVVLVASQPGRDEMNPEQEPLLQDQSAGSEGEIMAEDGANWISHLFYLWMNPIMKRGYKLQINQPNDVYQLPLKLRTHDIEEHFQKCWQKCVLEEASKQEKKQRKSKSDGNQSIDSRQHIRRSSWHDQQTSEAAQKDATSPNVTKEVHLLSALNKAFGCRFYSLGLLKFIGSMLGFAGPLLLNLLVTFMESDTQQMTKGIWYALGLFLSTFIGAVLLNQFNYRVMTISLMVRSALISAIYRKSLRVNTTTLSTFSVGEIVNFMSTDTDRIVNFFPIFHDLWSLPFQFGITLYLLYQQVGVTFLGGLVIGLLLVPLNKLIASKIMENSKKHLGQKDSRVRLMTEILFGMRVIKFYTWEKHFTEKVAEFREKELSRLKVIKYLDAVCVYMWAALPVVISILTFVTYALLGHQLTAATVFTVLALVGMLIQPLNNFPWVLNGILQGKVSLDRIQRFLQLSDQDLSTYYMTREPEDPDSAVELHDASFSWISQEASGESVTRIEGSLELLNLNLMVKQEQLIGVVGKVGCGKSSLIAAILGELNRLDGEVYISTQNKGFGLAAQEPWIQFTTIRENILFGNKYDAKQYQEVIEACALSEDLNILPNGDQTEVGESGVTLSGGQKARVALARAVYMDKELYLLDDPLAAVDKDVAKHLLEKCILGVLKDKTVILCTHRTEFLDMADVVVLMEDGRIVKT</sequence>
<dbReference type="SUPFAM" id="SSF90123">
    <property type="entry name" value="ABC transporter transmembrane region"/>
    <property type="match status" value="1"/>
</dbReference>
<comment type="caution">
    <text evidence="17">The sequence shown here is derived from an EMBL/GenBank/DDBJ whole genome shotgun (WGS) entry which is preliminary data.</text>
</comment>
<dbReference type="GO" id="GO:0005524">
    <property type="term" value="F:ATP binding"/>
    <property type="evidence" value="ECO:0007669"/>
    <property type="project" value="UniProtKB-KW"/>
</dbReference>
<evidence type="ECO:0000256" key="7">
    <source>
        <dbReference type="ARBA" id="ARBA00022741"/>
    </source>
</evidence>
<dbReference type="InterPro" id="IPR011527">
    <property type="entry name" value="ABC1_TM_dom"/>
</dbReference>
<evidence type="ECO:0000256" key="3">
    <source>
        <dbReference type="ARBA" id="ARBA00012191"/>
    </source>
</evidence>
<dbReference type="InterPro" id="IPR017871">
    <property type="entry name" value="ABC_transporter-like_CS"/>
</dbReference>
<dbReference type="Gene3D" id="1.20.1560.10">
    <property type="entry name" value="ABC transporter type 1, transmembrane domain"/>
    <property type="match status" value="1"/>
</dbReference>
<dbReference type="Proteomes" id="UP000287033">
    <property type="component" value="Unassembled WGS sequence"/>
</dbReference>
<feature type="domain" description="ABC transporter" evidence="15">
    <location>
        <begin position="633"/>
        <end position="850"/>
    </location>
</feature>
<comment type="similarity">
    <text evidence="2">Belongs to the ABC transporter superfamily. ABCC family. Conjugate transporter (TC 3.A.1.208) subfamily.</text>
</comment>
<feature type="transmembrane region" description="Helical" evidence="14">
    <location>
        <begin position="356"/>
        <end position="376"/>
    </location>
</feature>
<dbReference type="InterPro" id="IPR027417">
    <property type="entry name" value="P-loop_NTPase"/>
</dbReference>
<dbReference type="EC" id="7.6.2.2" evidence="3"/>
<keyword evidence="11 14" id="KW-0472">Membrane</keyword>
<feature type="non-terminal residue" evidence="17">
    <location>
        <position position="850"/>
    </location>
</feature>
<dbReference type="GO" id="GO:0016887">
    <property type="term" value="F:ATP hydrolysis activity"/>
    <property type="evidence" value="ECO:0007669"/>
    <property type="project" value="InterPro"/>
</dbReference>
<evidence type="ECO:0000313" key="17">
    <source>
        <dbReference type="EMBL" id="GCC37373.1"/>
    </source>
</evidence>
<dbReference type="GO" id="GO:0008559">
    <property type="term" value="F:ABC-type xenobiotic transporter activity"/>
    <property type="evidence" value="ECO:0007669"/>
    <property type="project" value="UniProtKB-EC"/>
</dbReference>
<accession>A0A401T3X7</accession>